<evidence type="ECO:0000313" key="4">
    <source>
        <dbReference type="Proteomes" id="UP000013378"/>
    </source>
</evidence>
<dbReference type="GO" id="GO:0046914">
    <property type="term" value="F:transition metal ion binding"/>
    <property type="evidence" value="ECO:0007669"/>
    <property type="project" value="InterPro"/>
</dbReference>
<keyword evidence="4" id="KW-1185">Reference proteome</keyword>
<dbReference type="RefSeq" id="WP_006310613.1">
    <property type="nucleotide sequence ID" value="NZ_ARZA01000091.1"/>
</dbReference>
<reference evidence="3 4" key="1">
    <citation type="journal article" date="2015" name="Geomicrobiol. J.">
        <title>Caldisalinibacter kiritimatiensis gen. nov., sp. nov., a moderately thermohalophilic thiosulfate-reducing bacterium from a hypersaline microbial mat.</title>
        <authorList>
            <person name="Ben Hania W."/>
            <person name="Joseph M."/>
            <person name="Fiebig A."/>
            <person name="Bunk B."/>
            <person name="Klenk H.-P."/>
            <person name="Fardeau M.-L."/>
            <person name="Spring S."/>
        </authorList>
    </citation>
    <scope>NUCLEOTIDE SEQUENCE [LARGE SCALE GENOMIC DNA]</scope>
    <source>
        <strain evidence="3 4">L21-TH-D2</strain>
    </source>
</reference>
<dbReference type="Proteomes" id="UP000013378">
    <property type="component" value="Unassembled WGS sequence"/>
</dbReference>
<comment type="caution">
    <text evidence="3">The sequence shown here is derived from an EMBL/GenBank/DDBJ whole genome shotgun (WGS) entry which is preliminary data.</text>
</comment>
<dbReference type="STRING" id="1304284.L21TH_0947"/>
<sequence>MEFVNELTTYKEKKYGLISLHKLPVGKTARVKNLTNKGLSRRRLLDLGLIPDSIVKTERLSPSGNPIAYNIKGSVMALRKEETKYVTVEILD</sequence>
<gene>
    <name evidence="3" type="ORF">L21TH_0947</name>
</gene>
<dbReference type="InterPro" id="IPR038157">
    <property type="entry name" value="FeoA_core_dom"/>
</dbReference>
<protein>
    <submittedName>
        <fullName evidence="3">FeoA</fullName>
    </submittedName>
</protein>
<accession>R1CFH5</accession>
<dbReference type="InterPro" id="IPR052713">
    <property type="entry name" value="FeoA"/>
</dbReference>
<dbReference type="SUPFAM" id="SSF50037">
    <property type="entry name" value="C-terminal domain of transcriptional repressors"/>
    <property type="match status" value="1"/>
</dbReference>
<proteinExistence type="predicted"/>
<dbReference type="EMBL" id="ARZA01000091">
    <property type="protein sequence ID" value="EOD01045.1"/>
    <property type="molecule type" value="Genomic_DNA"/>
</dbReference>
<dbReference type="AlphaFoldDB" id="R1CFH5"/>
<keyword evidence="1" id="KW-0408">Iron</keyword>
<evidence type="ECO:0000259" key="2">
    <source>
        <dbReference type="SMART" id="SM00899"/>
    </source>
</evidence>
<evidence type="ECO:0000313" key="3">
    <source>
        <dbReference type="EMBL" id="EOD01045.1"/>
    </source>
</evidence>
<dbReference type="Pfam" id="PF04023">
    <property type="entry name" value="FeoA"/>
    <property type="match status" value="1"/>
</dbReference>
<organism evidence="3 4">
    <name type="scientific">Caldisalinibacter kiritimatiensis</name>
    <dbReference type="NCBI Taxonomy" id="1304284"/>
    <lineage>
        <taxon>Bacteria</taxon>
        <taxon>Bacillati</taxon>
        <taxon>Bacillota</taxon>
        <taxon>Tissierellia</taxon>
        <taxon>Tissierellales</taxon>
        <taxon>Thermohalobacteraceae</taxon>
        <taxon>Caldisalinibacter</taxon>
    </lineage>
</organism>
<dbReference type="InterPro" id="IPR008988">
    <property type="entry name" value="Transcriptional_repressor_C"/>
</dbReference>
<name>R1CFH5_9FIRM</name>
<dbReference type="PANTHER" id="PTHR42954">
    <property type="entry name" value="FE(2+) TRANSPORT PROTEIN A"/>
    <property type="match status" value="1"/>
</dbReference>
<dbReference type="InterPro" id="IPR007167">
    <property type="entry name" value="Fe-transptr_FeoA-like"/>
</dbReference>
<evidence type="ECO:0000256" key="1">
    <source>
        <dbReference type="ARBA" id="ARBA00023004"/>
    </source>
</evidence>
<dbReference type="SMART" id="SM00899">
    <property type="entry name" value="FeoA"/>
    <property type="match status" value="1"/>
</dbReference>
<feature type="domain" description="Ferrous iron transporter FeoA-like" evidence="2">
    <location>
        <begin position="18"/>
        <end position="90"/>
    </location>
</feature>
<dbReference type="PANTHER" id="PTHR42954:SF2">
    <property type="entry name" value="FE(2+) TRANSPORT PROTEIN A"/>
    <property type="match status" value="1"/>
</dbReference>
<dbReference type="eggNOG" id="COG1918">
    <property type="taxonomic scope" value="Bacteria"/>
</dbReference>
<dbReference type="OrthoDB" id="9811076at2"/>
<dbReference type="Gene3D" id="2.30.30.90">
    <property type="match status" value="1"/>
</dbReference>